<dbReference type="PANTHER" id="PTHR45615:SF80">
    <property type="entry name" value="GRIP DOMAIN-CONTAINING PROTEIN"/>
    <property type="match status" value="1"/>
</dbReference>
<evidence type="ECO:0000313" key="4">
    <source>
        <dbReference type="EMBL" id="RQG91114.1"/>
    </source>
</evidence>
<accession>A0A3N6LU89</accession>
<gene>
    <name evidence="4" type="ORF">EA462_03715</name>
</gene>
<feature type="compositionally biased region" description="Acidic residues" evidence="2">
    <location>
        <begin position="248"/>
        <end position="259"/>
    </location>
</feature>
<protein>
    <submittedName>
        <fullName evidence="4">Chromosome segregation protein SMC</fullName>
    </submittedName>
</protein>
<organism evidence="4 5">
    <name type="scientific">Natrarchaeobius halalkaliphilus</name>
    <dbReference type="NCBI Taxonomy" id="1679091"/>
    <lineage>
        <taxon>Archaea</taxon>
        <taxon>Methanobacteriati</taxon>
        <taxon>Methanobacteriota</taxon>
        <taxon>Stenosarchaea group</taxon>
        <taxon>Halobacteria</taxon>
        <taxon>Halobacteriales</taxon>
        <taxon>Natrialbaceae</taxon>
        <taxon>Natrarchaeobius</taxon>
    </lineage>
</organism>
<dbReference type="Pfam" id="PF13476">
    <property type="entry name" value="AAA_23"/>
    <property type="match status" value="1"/>
</dbReference>
<evidence type="ECO:0000259" key="3">
    <source>
        <dbReference type="Pfam" id="PF13476"/>
    </source>
</evidence>
<dbReference type="AlphaFoldDB" id="A0A3N6LU89"/>
<evidence type="ECO:0000313" key="5">
    <source>
        <dbReference type="Proteomes" id="UP000273828"/>
    </source>
</evidence>
<dbReference type="Gene3D" id="3.40.50.300">
    <property type="entry name" value="P-loop containing nucleotide triphosphate hydrolases"/>
    <property type="match status" value="2"/>
</dbReference>
<feature type="domain" description="Rad50/SbcC-type AAA" evidence="3">
    <location>
        <begin position="13"/>
        <end position="252"/>
    </location>
</feature>
<proteinExistence type="predicted"/>
<dbReference type="InterPro" id="IPR027417">
    <property type="entry name" value="P-loop_NTPase"/>
</dbReference>
<comment type="caution">
    <text evidence="4">The sequence shown here is derived from an EMBL/GenBank/DDBJ whole genome shotgun (WGS) entry which is preliminary data.</text>
</comment>
<feature type="region of interest" description="Disordered" evidence="2">
    <location>
        <begin position="170"/>
        <end position="219"/>
    </location>
</feature>
<keyword evidence="5" id="KW-1185">Reference proteome</keyword>
<dbReference type="InterPro" id="IPR038729">
    <property type="entry name" value="Rad50/SbcC_AAA"/>
</dbReference>
<dbReference type="PANTHER" id="PTHR45615">
    <property type="entry name" value="MYOSIN HEAVY CHAIN, NON-MUSCLE"/>
    <property type="match status" value="1"/>
</dbReference>
<dbReference type="EMBL" id="REFY01000002">
    <property type="protein sequence ID" value="RQG91114.1"/>
    <property type="molecule type" value="Genomic_DNA"/>
</dbReference>
<name>A0A3N6LU89_9EURY</name>
<keyword evidence="1" id="KW-0175">Coiled coil</keyword>
<feature type="coiled-coil region" evidence="1">
    <location>
        <begin position="366"/>
        <end position="524"/>
    </location>
</feature>
<reference evidence="4 5" key="1">
    <citation type="submission" date="2018-10" db="EMBL/GenBank/DDBJ databases">
        <title>Natrarchaeobius chitinivorans gen. nov., sp. nov., and Natrarchaeobius haloalkaliphilus sp. nov., alkaliphilic, chitin-utilizing haloarchaea from hypersaline alkaline lakes.</title>
        <authorList>
            <person name="Sorokin D.Y."/>
            <person name="Elcheninov A.G."/>
            <person name="Kostrikina N.A."/>
            <person name="Bale N.J."/>
            <person name="Sinninghe Damste J.S."/>
            <person name="Khijniak T.V."/>
            <person name="Kublanov I.V."/>
            <person name="Toshchakov S.V."/>
        </authorList>
    </citation>
    <scope>NUCLEOTIDE SEQUENCE [LARGE SCALE GENOMIC DNA]</scope>
    <source>
        <strain evidence="4 5">AArcht-Sl</strain>
    </source>
</reference>
<dbReference type="Proteomes" id="UP000273828">
    <property type="component" value="Unassembled WGS sequence"/>
</dbReference>
<dbReference type="GO" id="GO:0016887">
    <property type="term" value="F:ATP hydrolysis activity"/>
    <property type="evidence" value="ECO:0007669"/>
    <property type="project" value="InterPro"/>
</dbReference>
<feature type="region of interest" description="Disordered" evidence="2">
    <location>
        <begin position="245"/>
        <end position="266"/>
    </location>
</feature>
<dbReference type="NCBIfam" id="NF045487">
    <property type="entry name" value="ASRP"/>
    <property type="match status" value="1"/>
</dbReference>
<dbReference type="RefSeq" id="WP_124177229.1">
    <property type="nucleotide sequence ID" value="NZ_REFY01000002.1"/>
</dbReference>
<sequence>MATQQPIAREAQLRAQNIGGIEETTVELESGITVLAGRNATNRTSLLQAFMAALGGESASLKADADEGFAELEIGDETYRRTLQRSGGSVIMGGEPYLDDPKLADLFAFLLESNPARRAVTTGADLREIMLRPVDTDEIESEINRLTAEKEQLSDELNRLDSLKNELPKLEQERTDIQSQIEEKESELEEVKTEIEETEAETETRRDGQDELEEKLSELREQRSVLEDVRFDLETERESLAALRQERDELEEEAEELPESDSLNRDEIDQEIDRLQQRSQSIDSVVNQLQSIVQFNEEMLDGAHPEIRRLLAGEDASAADGTVTDQLLEGEETVQCWTCGSDVQRTEIEDTIDRLRSLQETKLGERDDLEDQITSLRSERREIDQTRKRRERIETRLTDVQNEIDRREGRLEDLTTRQAELEDEIDALEDEAAELESEVDDEAEEDDEDGGLLELNRRANDLEFSLGRLERELETTTEEIEEVESALGEEDELKDRRENIREDLEELRTRIDRIERQAVESFNEHMDAVLEVLEYENIDRIWIERVGETVRDGRRKVEQTVFDLHIVRSTSSGQTYEDTIDHLSESEREVTGLIFALAGYLVHEVYDIVPFMVLDSLEALDSNRIADLVEYFEEYTDFLVVALLPEDAEAIDETHDRISEI</sequence>
<dbReference type="GO" id="GO:0006302">
    <property type="term" value="P:double-strand break repair"/>
    <property type="evidence" value="ECO:0007669"/>
    <property type="project" value="InterPro"/>
</dbReference>
<evidence type="ECO:0000256" key="2">
    <source>
        <dbReference type="SAM" id="MobiDB-lite"/>
    </source>
</evidence>
<feature type="compositionally biased region" description="Basic and acidic residues" evidence="2">
    <location>
        <begin position="202"/>
        <end position="219"/>
    </location>
</feature>
<evidence type="ECO:0000256" key="1">
    <source>
        <dbReference type="SAM" id="Coils"/>
    </source>
</evidence>
<dbReference type="OrthoDB" id="241568at2157"/>